<evidence type="ECO:0000259" key="1">
    <source>
        <dbReference type="Pfam" id="PF13460"/>
    </source>
</evidence>
<dbReference type="PANTHER" id="PTHR48079">
    <property type="entry name" value="PROTEIN YEEZ"/>
    <property type="match status" value="1"/>
</dbReference>
<dbReference type="Proteomes" id="UP001501480">
    <property type="component" value="Unassembled WGS sequence"/>
</dbReference>
<evidence type="ECO:0000313" key="3">
    <source>
        <dbReference type="Proteomes" id="UP001501480"/>
    </source>
</evidence>
<dbReference type="Pfam" id="PF13460">
    <property type="entry name" value="NAD_binding_10"/>
    <property type="match status" value="1"/>
</dbReference>
<feature type="domain" description="NAD(P)-binding" evidence="1">
    <location>
        <begin position="8"/>
        <end position="113"/>
    </location>
</feature>
<reference evidence="2 3" key="1">
    <citation type="journal article" date="2019" name="Int. J. Syst. Evol. Microbiol.">
        <title>The Global Catalogue of Microorganisms (GCM) 10K type strain sequencing project: providing services to taxonomists for standard genome sequencing and annotation.</title>
        <authorList>
            <consortium name="The Broad Institute Genomics Platform"/>
            <consortium name="The Broad Institute Genome Sequencing Center for Infectious Disease"/>
            <person name="Wu L."/>
            <person name="Ma J."/>
        </authorList>
    </citation>
    <scope>NUCLEOTIDE SEQUENCE [LARGE SCALE GENOMIC DNA]</scope>
    <source>
        <strain evidence="2 3">JCM 15749</strain>
    </source>
</reference>
<dbReference type="Gene3D" id="3.40.50.720">
    <property type="entry name" value="NAD(P)-binding Rossmann-like Domain"/>
    <property type="match status" value="1"/>
</dbReference>
<protein>
    <recommendedName>
        <fullName evidence="1">NAD(P)-binding domain-containing protein</fullName>
    </recommendedName>
</protein>
<organism evidence="2 3">
    <name type="scientific">Aeromicrobium halocynthiae</name>
    <dbReference type="NCBI Taxonomy" id="560557"/>
    <lineage>
        <taxon>Bacteria</taxon>
        <taxon>Bacillati</taxon>
        <taxon>Actinomycetota</taxon>
        <taxon>Actinomycetes</taxon>
        <taxon>Propionibacteriales</taxon>
        <taxon>Nocardioidaceae</taxon>
        <taxon>Aeromicrobium</taxon>
    </lineage>
</organism>
<dbReference type="InterPro" id="IPR036291">
    <property type="entry name" value="NAD(P)-bd_dom_sf"/>
</dbReference>
<accession>A0ABN2VTT0</accession>
<gene>
    <name evidence="2" type="ORF">GCM10009821_07580</name>
</gene>
<comment type="caution">
    <text evidence="2">The sequence shown here is derived from an EMBL/GenBank/DDBJ whole genome shotgun (WGS) entry which is preliminary data.</text>
</comment>
<dbReference type="PANTHER" id="PTHR48079:SF6">
    <property type="entry name" value="NAD(P)-BINDING DOMAIN-CONTAINING PROTEIN-RELATED"/>
    <property type="match status" value="1"/>
</dbReference>
<dbReference type="RefSeq" id="WP_344324520.1">
    <property type="nucleotide sequence ID" value="NZ_BAAAPY010000001.1"/>
</dbReference>
<name>A0ABN2VTT0_9ACTN</name>
<evidence type="ECO:0000313" key="2">
    <source>
        <dbReference type="EMBL" id="GAA2072042.1"/>
    </source>
</evidence>
<dbReference type="InterPro" id="IPR051783">
    <property type="entry name" value="NAD(P)-dependent_oxidoreduct"/>
</dbReference>
<dbReference type="SUPFAM" id="SSF51735">
    <property type="entry name" value="NAD(P)-binding Rossmann-fold domains"/>
    <property type="match status" value="1"/>
</dbReference>
<dbReference type="EMBL" id="BAAAPY010000001">
    <property type="protein sequence ID" value="GAA2072042.1"/>
    <property type="molecule type" value="Genomic_DNA"/>
</dbReference>
<keyword evidence="3" id="KW-1185">Reference proteome</keyword>
<sequence>MARVLVTGATGFVGGHLVQRLLDSTDHDVRVLVRDPSRLPDEGWTEEVDVATGDVGDADALRSALDDVDVAYYLVHAMSDGDDFAEVDRRLASTFARACEEADVSRIVYLGGLVPDEGEITEHLASRAEVGRIFLDSAVPAVELRAGMVVGRGSASFDLLETAVRWLPVVVGPSWLNRSMQPIALADLLHYLAAAADLPSGVNRSLDVGGPDVVRYRDLLAAHARAGGRRAPTTVTFPVLMPHTLSFLVGQVAPGPSSLTAALVHSLSVDMVCRDDDAATLLGVPPDGLTSLEDALRAG</sequence>
<proteinExistence type="predicted"/>
<dbReference type="InterPro" id="IPR016040">
    <property type="entry name" value="NAD(P)-bd_dom"/>
</dbReference>